<name>A0ABM8VK66_9BACL</name>
<evidence type="ECO:0000313" key="2">
    <source>
        <dbReference type="Proteomes" id="UP000730618"/>
    </source>
</evidence>
<reference evidence="1 2" key="1">
    <citation type="submission" date="2021-06" db="EMBL/GenBank/DDBJ databases">
        <authorList>
            <person name="Criscuolo A."/>
        </authorList>
    </citation>
    <scope>NUCLEOTIDE SEQUENCE [LARGE SCALE GENOMIC DNA]</scope>
    <source>
        <strain evidence="2">CIP 111802</strain>
    </source>
</reference>
<protein>
    <submittedName>
        <fullName evidence="1">Uncharacterized protein</fullName>
    </submittedName>
</protein>
<dbReference type="RefSeq" id="WP_218100074.1">
    <property type="nucleotide sequence ID" value="NZ_CAJVCE010000010.1"/>
</dbReference>
<gene>
    <name evidence="1" type="ORF">PAECIP111802_03781</name>
</gene>
<dbReference type="Proteomes" id="UP000730618">
    <property type="component" value="Unassembled WGS sequence"/>
</dbReference>
<keyword evidence="2" id="KW-1185">Reference proteome</keyword>
<proteinExistence type="predicted"/>
<sequence length="285" mass="32343">MQQAMLQELNRLIAELKQKEEAAVYTVPQEAIGAVKKAKHLEKFLLDLFDVVNGGGGIDIRGIIRREFGLSKMLTDRMDRWAAYGKELLEDELHEAIDRAEIRAGKQHLFFVGPVGKQVLAEALGLLKQMAHAAVRLQFHPGQAGSGVYVAMLDPSLRFYELPSAQPDENMSRYRLLIASGRLHAMSGNDESIAADLKAHVKQWYQNGSLTFLEQREWHLSYEHVPEYLYALTADQIERLQDDFMRHISEEFALVKAKPELYRAEQLKKTLEAVLSWADDAEPKG</sequence>
<organism evidence="1 2">
    <name type="scientific">Paenibacillus allorhizosphaerae</name>
    <dbReference type="NCBI Taxonomy" id="2849866"/>
    <lineage>
        <taxon>Bacteria</taxon>
        <taxon>Bacillati</taxon>
        <taxon>Bacillota</taxon>
        <taxon>Bacilli</taxon>
        <taxon>Bacillales</taxon>
        <taxon>Paenibacillaceae</taxon>
        <taxon>Paenibacillus</taxon>
    </lineage>
</organism>
<comment type="caution">
    <text evidence="1">The sequence shown here is derived from an EMBL/GenBank/DDBJ whole genome shotgun (WGS) entry which is preliminary data.</text>
</comment>
<accession>A0ABM8VK66</accession>
<dbReference type="EMBL" id="CAJVCE010000010">
    <property type="protein sequence ID" value="CAG7646576.1"/>
    <property type="molecule type" value="Genomic_DNA"/>
</dbReference>
<evidence type="ECO:0000313" key="1">
    <source>
        <dbReference type="EMBL" id="CAG7646576.1"/>
    </source>
</evidence>